<dbReference type="PANTHER" id="PTHR15741">
    <property type="entry name" value="BASIC HELIX-LOOP-HELIX ZIP TRANSCRIPTION FACTOR"/>
    <property type="match status" value="1"/>
</dbReference>
<keyword evidence="4" id="KW-0804">Transcription</keyword>
<keyword evidence="2" id="KW-0805">Transcription regulation</keyword>
<keyword evidence="5" id="KW-0539">Nucleus</keyword>
<comment type="subcellular location">
    <subcellularLocation>
        <location evidence="1">Nucleus</location>
    </subcellularLocation>
</comment>
<evidence type="ECO:0000256" key="2">
    <source>
        <dbReference type="ARBA" id="ARBA00023015"/>
    </source>
</evidence>
<sequence>MKDCNTFTVSVPPTTPPSAEPRDRETMDQEKRLRREIANSNERRRMQSINAGFQSLRNLLPHHEGEKLSKAAILQQTAEYIHQLEQEKSRLMAQNSQLMKRFNSSSPGNGEAPSSSMFSAPHSPAGEAPPPAIIKRRKTLDGSVESADEGIGSMSPDHNGEEYRNEVGELRRETMGLRIQLERERRHRLSLEDTLSTLRQHQHQEQQHHQQQEQHHQQEQIQQEQIQQEQIQQEHIQQEQIQQEQIQQEQQHQQQQQQLQQQQTQIIEPQIVYVQTKYEQERMQTVEETEVYHRVPTPARNSYDDYRVRHNLNSIVEAIRQLEGDHLFDERTPARSSVSPPSASPPRAMEVCSSSGNSPSHAQSQTYGHPVGVYMEAPLALTASVGVPEGQSNGGIAMRSAYQTSATVVPVSTTVTSLKHHVLNRIARSNEVEEQPINLEYRPVVSRSPSPHHHMTHPQPPPQSSVAQCYIQQQQHRPGVIVVKHS</sequence>
<dbReference type="Pfam" id="PF00010">
    <property type="entry name" value="HLH"/>
    <property type="match status" value="1"/>
</dbReference>
<dbReference type="PANTHER" id="PTHR15741:SF27">
    <property type="entry name" value="TRANSCRIPTION FACTOR AP-4"/>
    <property type="match status" value="1"/>
</dbReference>
<feature type="compositionally biased region" description="Low complexity" evidence="7">
    <location>
        <begin position="334"/>
        <end position="348"/>
    </location>
</feature>
<dbReference type="InterPro" id="IPR011598">
    <property type="entry name" value="bHLH_dom"/>
</dbReference>
<evidence type="ECO:0000256" key="1">
    <source>
        <dbReference type="ARBA" id="ARBA00004123"/>
    </source>
</evidence>
<keyword evidence="6" id="KW-0175">Coiled coil</keyword>
<evidence type="ECO:0000256" key="7">
    <source>
        <dbReference type="SAM" id="MobiDB-lite"/>
    </source>
</evidence>
<feature type="compositionally biased region" description="Polar residues" evidence="7">
    <location>
        <begin position="352"/>
        <end position="367"/>
    </location>
</feature>
<dbReference type="Gene3D" id="4.10.280.10">
    <property type="entry name" value="Helix-loop-helix DNA-binding domain"/>
    <property type="match status" value="1"/>
</dbReference>
<reference evidence="9 10" key="1">
    <citation type="submission" date="2024-08" db="EMBL/GenBank/DDBJ databases">
        <authorList>
            <person name="Cucini C."/>
            <person name="Frati F."/>
        </authorList>
    </citation>
    <scope>NUCLEOTIDE SEQUENCE [LARGE SCALE GENOMIC DNA]</scope>
</reference>
<evidence type="ECO:0000256" key="3">
    <source>
        <dbReference type="ARBA" id="ARBA00023125"/>
    </source>
</evidence>
<feature type="region of interest" description="Disordered" evidence="7">
    <location>
        <begin position="445"/>
        <end position="466"/>
    </location>
</feature>
<comment type="caution">
    <text evidence="9">The sequence shown here is derived from an EMBL/GenBank/DDBJ whole genome shotgun (WGS) entry which is preliminary data.</text>
</comment>
<dbReference type="Proteomes" id="UP001642540">
    <property type="component" value="Unassembled WGS sequence"/>
</dbReference>
<feature type="compositionally biased region" description="Polar residues" evidence="7">
    <location>
        <begin position="101"/>
        <end position="118"/>
    </location>
</feature>
<evidence type="ECO:0000313" key="9">
    <source>
        <dbReference type="EMBL" id="CAL8079740.1"/>
    </source>
</evidence>
<keyword evidence="3" id="KW-0238">DNA-binding</keyword>
<feature type="region of interest" description="Disordered" evidence="7">
    <location>
        <begin position="1"/>
        <end position="49"/>
    </location>
</feature>
<feature type="compositionally biased region" description="Low complexity" evidence="7">
    <location>
        <begin position="1"/>
        <end position="12"/>
    </location>
</feature>
<feature type="compositionally biased region" description="Basic and acidic residues" evidence="7">
    <location>
        <begin position="20"/>
        <end position="45"/>
    </location>
</feature>
<dbReference type="CDD" id="cd11419">
    <property type="entry name" value="bHLHzip_TFAP4"/>
    <property type="match status" value="1"/>
</dbReference>
<evidence type="ECO:0000256" key="6">
    <source>
        <dbReference type="SAM" id="Coils"/>
    </source>
</evidence>
<accession>A0ABP1Q054</accession>
<feature type="region of interest" description="Disordered" evidence="7">
    <location>
        <begin position="198"/>
        <end position="226"/>
    </location>
</feature>
<protein>
    <recommendedName>
        <fullName evidence="8">BHLH domain-containing protein</fullName>
    </recommendedName>
</protein>
<evidence type="ECO:0000313" key="10">
    <source>
        <dbReference type="Proteomes" id="UP001642540"/>
    </source>
</evidence>
<feature type="compositionally biased region" description="Basic and acidic residues" evidence="7">
    <location>
        <begin position="202"/>
        <end position="218"/>
    </location>
</feature>
<proteinExistence type="predicted"/>
<evidence type="ECO:0000259" key="8">
    <source>
        <dbReference type="PROSITE" id="PS50888"/>
    </source>
</evidence>
<organism evidence="9 10">
    <name type="scientific">Orchesella dallaii</name>
    <dbReference type="NCBI Taxonomy" id="48710"/>
    <lineage>
        <taxon>Eukaryota</taxon>
        <taxon>Metazoa</taxon>
        <taxon>Ecdysozoa</taxon>
        <taxon>Arthropoda</taxon>
        <taxon>Hexapoda</taxon>
        <taxon>Collembola</taxon>
        <taxon>Entomobryomorpha</taxon>
        <taxon>Entomobryoidea</taxon>
        <taxon>Orchesellidae</taxon>
        <taxon>Orchesellinae</taxon>
        <taxon>Orchesella</taxon>
    </lineage>
</organism>
<feature type="region of interest" description="Disordered" evidence="7">
    <location>
        <begin position="101"/>
        <end position="162"/>
    </location>
</feature>
<dbReference type="InterPro" id="IPR052207">
    <property type="entry name" value="Max-like/E-box_TFs"/>
</dbReference>
<gene>
    <name evidence="9" type="ORF">ODALV1_LOCUS4456</name>
</gene>
<feature type="coiled-coil region" evidence="6">
    <location>
        <begin position="74"/>
        <end position="101"/>
    </location>
</feature>
<dbReference type="SUPFAM" id="SSF47459">
    <property type="entry name" value="HLH, helix-loop-helix DNA-binding domain"/>
    <property type="match status" value="1"/>
</dbReference>
<keyword evidence="10" id="KW-1185">Reference proteome</keyword>
<feature type="region of interest" description="Disordered" evidence="7">
    <location>
        <begin position="330"/>
        <end position="367"/>
    </location>
</feature>
<dbReference type="EMBL" id="CAXLJM020000013">
    <property type="protein sequence ID" value="CAL8079740.1"/>
    <property type="molecule type" value="Genomic_DNA"/>
</dbReference>
<dbReference type="InterPro" id="IPR036638">
    <property type="entry name" value="HLH_DNA-bd_sf"/>
</dbReference>
<name>A0ABP1Q054_9HEXA</name>
<dbReference type="PROSITE" id="PS50888">
    <property type="entry name" value="BHLH"/>
    <property type="match status" value="1"/>
</dbReference>
<evidence type="ECO:0000256" key="5">
    <source>
        <dbReference type="ARBA" id="ARBA00023242"/>
    </source>
</evidence>
<dbReference type="SMART" id="SM00353">
    <property type="entry name" value="HLH"/>
    <property type="match status" value="1"/>
</dbReference>
<feature type="domain" description="BHLH" evidence="8">
    <location>
        <begin position="33"/>
        <end position="84"/>
    </location>
</feature>
<evidence type="ECO:0000256" key="4">
    <source>
        <dbReference type="ARBA" id="ARBA00023163"/>
    </source>
</evidence>